<evidence type="ECO:0000313" key="8">
    <source>
        <dbReference type="Proteomes" id="UP001211065"/>
    </source>
</evidence>
<comment type="similarity">
    <text evidence="1">Belongs to the NADH dehydrogenase family.</text>
</comment>
<dbReference type="PRINTS" id="PR00368">
    <property type="entry name" value="FADPNR"/>
</dbReference>
<dbReference type="GO" id="GO:0003954">
    <property type="term" value="F:NADH dehydrogenase activity"/>
    <property type="evidence" value="ECO:0007669"/>
    <property type="project" value="InterPro"/>
</dbReference>
<evidence type="ECO:0000259" key="6">
    <source>
        <dbReference type="Pfam" id="PF07992"/>
    </source>
</evidence>
<dbReference type="PANTHER" id="PTHR43706">
    <property type="entry name" value="NADH DEHYDROGENASE"/>
    <property type="match status" value="1"/>
</dbReference>
<evidence type="ECO:0000256" key="3">
    <source>
        <dbReference type="ARBA" id="ARBA00022827"/>
    </source>
</evidence>
<dbReference type="SUPFAM" id="SSF51905">
    <property type="entry name" value="FAD/NAD(P)-binding domain"/>
    <property type="match status" value="2"/>
</dbReference>
<keyword evidence="8" id="KW-1185">Reference proteome</keyword>
<dbReference type="Pfam" id="PF07992">
    <property type="entry name" value="Pyr_redox_2"/>
    <property type="match status" value="1"/>
</dbReference>
<keyword evidence="4" id="KW-0560">Oxidoreductase</keyword>
<dbReference type="AlphaFoldDB" id="A0AAD5XZM0"/>
<comment type="caution">
    <text evidence="7">The sequence shown here is derived from an EMBL/GenBank/DDBJ whole genome shotgun (WGS) entry which is preliminary data.</text>
</comment>
<accession>A0AAD5XZM0</accession>
<dbReference type="PANTHER" id="PTHR43706:SF13">
    <property type="entry name" value="NADH DEHYDROGENASE-RELATED"/>
    <property type="match status" value="1"/>
</dbReference>
<dbReference type="Gene3D" id="3.50.50.100">
    <property type="match status" value="1"/>
</dbReference>
<evidence type="ECO:0000256" key="5">
    <source>
        <dbReference type="ARBA" id="ARBA00023027"/>
    </source>
</evidence>
<evidence type="ECO:0000313" key="7">
    <source>
        <dbReference type="EMBL" id="KAJ3217636.1"/>
    </source>
</evidence>
<protein>
    <recommendedName>
        <fullName evidence="6">FAD/NAD(P)-binding domain-containing protein</fullName>
    </recommendedName>
</protein>
<sequence>MITLKQDLMFKKNLKLSRIFRSITSLGKPKGRIVILGSGWGGYKVLSGLDTKYHEVIVVSPRNHFVFTPLLASTAVGTLEFRAITEPVRRFRDKGITYYSSWCDKIDLNKKEVTCTTALVSKNETFKISFDKLIIAVGAYANTFNIPGVAENSYFLKEISEPNTSEQETINALNFAVVGGGPTGIEFSSELYDFVKEDLSRLYPNLMSKVQITVYDVADTILGGFQKELQEYTSKKFFREGIKIKTKTVIAKVEKNHLILKDGLCVPYGLLVWATGITATPLVRTLDLMEDKASRIITNNMLQVLDQNGKVLDNVFALGDCAAIKDNPLPATAQVGIKSSRRKIDNNIL</sequence>
<evidence type="ECO:0000256" key="1">
    <source>
        <dbReference type="ARBA" id="ARBA00005272"/>
    </source>
</evidence>
<evidence type="ECO:0000256" key="4">
    <source>
        <dbReference type="ARBA" id="ARBA00023002"/>
    </source>
</evidence>
<keyword evidence="5" id="KW-0520">NAD</keyword>
<dbReference type="EMBL" id="JADGJW010000417">
    <property type="protein sequence ID" value="KAJ3217636.1"/>
    <property type="molecule type" value="Genomic_DNA"/>
</dbReference>
<name>A0AAD5XZM0_9FUNG</name>
<dbReference type="GO" id="GO:0005739">
    <property type="term" value="C:mitochondrion"/>
    <property type="evidence" value="ECO:0007669"/>
    <property type="project" value="TreeGrafter"/>
</dbReference>
<reference evidence="7" key="1">
    <citation type="submission" date="2020-05" db="EMBL/GenBank/DDBJ databases">
        <title>Phylogenomic resolution of chytrid fungi.</title>
        <authorList>
            <person name="Stajich J.E."/>
            <person name="Amses K."/>
            <person name="Simmons R."/>
            <person name="Seto K."/>
            <person name="Myers J."/>
            <person name="Bonds A."/>
            <person name="Quandt C.A."/>
            <person name="Barry K."/>
            <person name="Liu P."/>
            <person name="Grigoriev I."/>
            <person name="Longcore J.E."/>
            <person name="James T.Y."/>
        </authorList>
    </citation>
    <scope>NUCLEOTIDE SEQUENCE</scope>
    <source>
        <strain evidence="7">JEL0476</strain>
    </source>
</reference>
<organism evidence="7 8">
    <name type="scientific">Clydaea vesicula</name>
    <dbReference type="NCBI Taxonomy" id="447962"/>
    <lineage>
        <taxon>Eukaryota</taxon>
        <taxon>Fungi</taxon>
        <taxon>Fungi incertae sedis</taxon>
        <taxon>Chytridiomycota</taxon>
        <taxon>Chytridiomycota incertae sedis</taxon>
        <taxon>Chytridiomycetes</taxon>
        <taxon>Lobulomycetales</taxon>
        <taxon>Lobulomycetaceae</taxon>
        <taxon>Clydaea</taxon>
    </lineage>
</organism>
<dbReference type="InterPro" id="IPR023753">
    <property type="entry name" value="FAD/NAD-binding_dom"/>
</dbReference>
<keyword evidence="3" id="KW-0274">FAD</keyword>
<evidence type="ECO:0000256" key="2">
    <source>
        <dbReference type="ARBA" id="ARBA00022630"/>
    </source>
</evidence>
<dbReference type="InterPro" id="IPR036188">
    <property type="entry name" value="FAD/NAD-bd_sf"/>
</dbReference>
<keyword evidence="2" id="KW-0285">Flavoprotein</keyword>
<dbReference type="InterPro" id="IPR045024">
    <property type="entry name" value="NDH-2"/>
</dbReference>
<gene>
    <name evidence="7" type="ORF">HK099_005395</name>
</gene>
<dbReference type="Proteomes" id="UP001211065">
    <property type="component" value="Unassembled WGS sequence"/>
</dbReference>
<feature type="domain" description="FAD/NAD(P)-binding" evidence="6">
    <location>
        <begin position="32"/>
        <end position="337"/>
    </location>
</feature>
<proteinExistence type="inferred from homology"/>